<organism evidence="5 6">
    <name type="scientific">Uliginosibacterium sediminicola</name>
    <dbReference type="NCBI Taxonomy" id="2024550"/>
    <lineage>
        <taxon>Bacteria</taxon>
        <taxon>Pseudomonadati</taxon>
        <taxon>Pseudomonadota</taxon>
        <taxon>Betaproteobacteria</taxon>
        <taxon>Rhodocyclales</taxon>
        <taxon>Zoogloeaceae</taxon>
        <taxon>Uliginosibacterium</taxon>
    </lineage>
</organism>
<evidence type="ECO:0000256" key="2">
    <source>
        <dbReference type="ARBA" id="ARBA00022737"/>
    </source>
</evidence>
<reference evidence="5 6" key="1">
    <citation type="journal article" date="2018" name="Int. J. Syst. Evol. Microbiol.">
        <title>Uliginosibacterium sediminicola sp. nov., isolated from freshwater sediment.</title>
        <authorList>
            <person name="Hwang W.M."/>
            <person name="Kim S.M."/>
            <person name="Kang K."/>
            <person name="Ahn T.Y."/>
        </authorList>
    </citation>
    <scope>NUCLEOTIDE SEQUENCE [LARGE SCALE GENOMIC DNA]</scope>
    <source>
        <strain evidence="5 6">M1-21</strain>
    </source>
</reference>
<evidence type="ECO:0000313" key="6">
    <source>
        <dbReference type="Proteomes" id="UP001410394"/>
    </source>
</evidence>
<keyword evidence="6" id="KW-1185">Reference proteome</keyword>
<dbReference type="InterPro" id="IPR038081">
    <property type="entry name" value="CalX-like_sf"/>
</dbReference>
<feature type="non-terminal residue" evidence="5">
    <location>
        <position position="887"/>
    </location>
</feature>
<dbReference type="Gene3D" id="2.60.40.2030">
    <property type="match status" value="8"/>
</dbReference>
<dbReference type="SMART" id="SM00237">
    <property type="entry name" value="Calx_beta"/>
    <property type="match status" value="6"/>
</dbReference>
<accession>A0ABU9Z4S8</accession>
<dbReference type="SUPFAM" id="SSF141072">
    <property type="entry name" value="CalX-like"/>
    <property type="match status" value="8"/>
</dbReference>
<name>A0ABU9Z4S8_9RHOO</name>
<keyword evidence="1" id="KW-0732">Signal</keyword>
<dbReference type="RefSeq" id="WP_345921539.1">
    <property type="nucleotide sequence ID" value="NZ_JBDIVE010000022.1"/>
</dbReference>
<gene>
    <name evidence="5" type="ORF">ABDB84_19955</name>
</gene>
<comment type="caution">
    <text evidence="5">The sequence shown here is derived from an EMBL/GenBank/DDBJ whole genome shotgun (WGS) entry which is preliminary data.</text>
</comment>
<feature type="domain" description="Calx-beta" evidence="4">
    <location>
        <begin position="673"/>
        <end position="780"/>
    </location>
</feature>
<evidence type="ECO:0000313" key="5">
    <source>
        <dbReference type="EMBL" id="MEN3070763.1"/>
    </source>
</evidence>
<evidence type="ECO:0000256" key="1">
    <source>
        <dbReference type="ARBA" id="ARBA00022729"/>
    </source>
</evidence>
<feature type="domain" description="Calx-beta" evidence="4">
    <location>
        <begin position="451"/>
        <end position="558"/>
    </location>
</feature>
<evidence type="ECO:0000259" key="4">
    <source>
        <dbReference type="SMART" id="SM00237"/>
    </source>
</evidence>
<keyword evidence="3" id="KW-0106">Calcium</keyword>
<dbReference type="InterPro" id="IPR003644">
    <property type="entry name" value="Calx_beta"/>
</dbReference>
<feature type="non-terminal residue" evidence="5">
    <location>
        <position position="1"/>
    </location>
</feature>
<sequence length="887" mass="88545">LSVGGKVGTGSILDNDTLSVSSVSSASAVEGTAVIHTVTLNSYSTAGSTTFALSLADVSATAGSDYSTTPSFSNNVTYANGFVTVPVNVSSFTVSVPTTDDSIIESTETYTLNVGGKLGTGSILDNDTLSVSSVSSASAVEGTAVIHTVTLNSYSTAGSTTFALSLAAVSATAGSDYSTTPSFSDGVTYANGFVTVPVNVSSFTVSVPTTDDSIIESTETYTLNVGGKLGTGSILDNDTLSVSSVSDGTVIEGTAVLHTVTLNSYSTAGSSTFALSLTDVSATAGSDYSTTPSFSDGVTYANGFVTVPVNVSSFTVSVPTTDDTLVESTETYTLSVGGKLGTGSILDNDTLGIASVSSASAIEGTAIVHTVTLSNPSASASTFVLSLANGTATANSDYSTTPSFSDGVTYANGFVTVPVNVSSFTVSVPTTDDSIIESTETYTLNVGGKLGTGSILDNDTLSVSSVSSASAVEGTAVIHTVTLNSYSTAGSTTFALSLTDVSAAAGSDYTTTPSFSDGVTYANGFVTVPVNVSSFTVSVPTIDDSIIESTETYTLSVGGKIGTGSILDNDTLSVSSVSSASAVEGTAVIHTVTLNSYSTAGSTTFALSLADVTATAGSDYATTPSFSNNVTYANGFVTVPANVSSFTVSVPTTDDSIIESTETYTLSVGGKVGTGSILDNDTLSVSSVSSASAVEGTAIVHTVTLNSYSTAGSTTFALSLADVSATAGSDYTTTPSFSNGVTYANGIVTVPVNVSSFTVSVPTTDDTLVESTETYTLTVGGKAGTGSILDNDSLGISAVSSASAVEGTAIVHTVTLTNPSASASTFALSLADVSATAGSDYTTTPSFSNNVTYANGFVTVPANVSSFTVSVPTTDDSIIESTESYTL</sequence>
<feature type="domain" description="Calx-beta" evidence="4">
    <location>
        <begin position="230"/>
        <end position="337"/>
    </location>
</feature>
<evidence type="ECO:0000256" key="3">
    <source>
        <dbReference type="ARBA" id="ARBA00022837"/>
    </source>
</evidence>
<feature type="domain" description="Calx-beta" evidence="4">
    <location>
        <begin position="341"/>
        <end position="447"/>
    </location>
</feature>
<feature type="domain" description="Calx-beta" evidence="4">
    <location>
        <begin position="8"/>
        <end position="115"/>
    </location>
</feature>
<feature type="domain" description="Calx-beta" evidence="4">
    <location>
        <begin position="562"/>
        <end position="669"/>
    </location>
</feature>
<dbReference type="EMBL" id="JBDIVE010000022">
    <property type="protein sequence ID" value="MEN3070763.1"/>
    <property type="molecule type" value="Genomic_DNA"/>
</dbReference>
<protein>
    <submittedName>
        <fullName evidence="5">Calx-beta domain-containing protein</fullName>
    </submittedName>
</protein>
<dbReference type="Pfam" id="PF03160">
    <property type="entry name" value="Calx-beta"/>
    <property type="match status" value="8"/>
</dbReference>
<dbReference type="Proteomes" id="UP001410394">
    <property type="component" value="Unassembled WGS sequence"/>
</dbReference>
<keyword evidence="2" id="KW-0677">Repeat</keyword>
<proteinExistence type="predicted"/>